<gene>
    <name evidence="3" type="ORF">KBB96_14095</name>
</gene>
<feature type="domain" description="DUF58" evidence="2">
    <location>
        <begin position="272"/>
        <end position="379"/>
    </location>
</feature>
<organism evidence="3 4">
    <name type="scientific">Luteolibacter ambystomatis</name>
    <dbReference type="NCBI Taxonomy" id="2824561"/>
    <lineage>
        <taxon>Bacteria</taxon>
        <taxon>Pseudomonadati</taxon>
        <taxon>Verrucomicrobiota</taxon>
        <taxon>Verrucomicrobiia</taxon>
        <taxon>Verrucomicrobiales</taxon>
        <taxon>Verrucomicrobiaceae</taxon>
        <taxon>Luteolibacter</taxon>
    </lineage>
</organism>
<evidence type="ECO:0000313" key="3">
    <source>
        <dbReference type="EMBL" id="QUE49996.1"/>
    </source>
</evidence>
<keyword evidence="1" id="KW-0472">Membrane</keyword>
<evidence type="ECO:0000313" key="4">
    <source>
        <dbReference type="Proteomes" id="UP000676169"/>
    </source>
</evidence>
<accession>A0A975IY42</accession>
<dbReference type="RefSeq" id="WP_211630085.1">
    <property type="nucleotide sequence ID" value="NZ_CP073100.1"/>
</dbReference>
<proteinExistence type="predicted"/>
<dbReference type="Pfam" id="PF01882">
    <property type="entry name" value="DUF58"/>
    <property type="match status" value="1"/>
</dbReference>
<dbReference type="KEGG" id="lamb:KBB96_14095"/>
<feature type="transmembrane region" description="Helical" evidence="1">
    <location>
        <begin position="64"/>
        <end position="84"/>
    </location>
</feature>
<evidence type="ECO:0000256" key="1">
    <source>
        <dbReference type="SAM" id="Phobius"/>
    </source>
</evidence>
<protein>
    <submittedName>
        <fullName evidence="3">DUF58 domain-containing protein</fullName>
    </submittedName>
</protein>
<dbReference type="AlphaFoldDB" id="A0A975IY42"/>
<dbReference type="InterPro" id="IPR002881">
    <property type="entry name" value="DUF58"/>
</dbReference>
<name>A0A975IY42_9BACT</name>
<dbReference type="EMBL" id="CP073100">
    <property type="protein sequence ID" value="QUE49996.1"/>
    <property type="molecule type" value="Genomic_DNA"/>
</dbReference>
<reference evidence="3" key="1">
    <citation type="submission" date="2021-04" db="EMBL/GenBank/DDBJ databases">
        <title>Luteolibacter sp. 32A isolated from the skin of an Anderson's salamander (Ambystoma andersonii).</title>
        <authorList>
            <person name="Spergser J."/>
            <person name="Busse H.-J."/>
        </authorList>
    </citation>
    <scope>NUCLEOTIDE SEQUENCE</scope>
    <source>
        <strain evidence="3">32A</strain>
    </source>
</reference>
<sequence>MSNSGTTREFSPALLRFYRQSAGFNYFVRRRIRPAGYGVAVALGISGVLGVAQPDNGALNVNPIYLTFSFSLGLLVVGLAAAILRRPGRLTARRELPRYATAGEVVHGTVQLQNRGQRAARSVGLIETPPDPRPSYDLFVKTREPGEAKRNAFDRKFAYYRWLWLVDRLQLFEGGRSSHPVDVAAGATVEVPLELTPARRGVIRLDDLRLLLPDPIGLFQRCTKISAPPSTLTVLPARHRLPPVELPGSGRFQIGGDAATNAIGNSGEFVSLRDYRPGDPIRQIHWKSWARTGRPIVRELEDTFYPRYGLVLDTFPASGQELAFEDAVSIAASFASTIDTRESLLDLMFIKDQAHTVTVGRGIARPEVLLEVLAGVEPETIPHFDTLANLVLKYREELTSCLVVLCGWSDERAAFVRKLTSQGLTCTVLATGQGPAPEGFPGHWIEAGQLSRDLGALPIRLKPATAG</sequence>
<keyword evidence="4" id="KW-1185">Reference proteome</keyword>
<dbReference type="PANTHER" id="PTHR34351">
    <property type="entry name" value="SLR1927 PROTEIN-RELATED"/>
    <property type="match status" value="1"/>
</dbReference>
<dbReference type="PANTHER" id="PTHR34351:SF1">
    <property type="entry name" value="SLR1927 PROTEIN"/>
    <property type="match status" value="1"/>
</dbReference>
<keyword evidence="1" id="KW-0812">Transmembrane</keyword>
<dbReference type="Proteomes" id="UP000676169">
    <property type="component" value="Chromosome"/>
</dbReference>
<keyword evidence="1" id="KW-1133">Transmembrane helix</keyword>
<feature type="transmembrane region" description="Helical" evidence="1">
    <location>
        <begin position="35"/>
        <end position="52"/>
    </location>
</feature>
<evidence type="ECO:0000259" key="2">
    <source>
        <dbReference type="Pfam" id="PF01882"/>
    </source>
</evidence>